<proteinExistence type="predicted"/>
<dbReference type="Proteomes" id="UP000215914">
    <property type="component" value="Unassembled WGS sequence"/>
</dbReference>
<protein>
    <submittedName>
        <fullName evidence="1">Uncharacterized protein</fullName>
    </submittedName>
</protein>
<reference evidence="1" key="1">
    <citation type="journal article" date="2017" name="Nature">
        <title>The sunflower genome provides insights into oil metabolism, flowering and Asterid evolution.</title>
        <authorList>
            <person name="Badouin H."/>
            <person name="Gouzy J."/>
            <person name="Grassa C.J."/>
            <person name="Murat F."/>
            <person name="Staton S.E."/>
            <person name="Cottret L."/>
            <person name="Lelandais-Briere C."/>
            <person name="Owens G.L."/>
            <person name="Carrere S."/>
            <person name="Mayjonade B."/>
            <person name="Legrand L."/>
            <person name="Gill N."/>
            <person name="Kane N.C."/>
            <person name="Bowers J.E."/>
            <person name="Hubner S."/>
            <person name="Bellec A."/>
            <person name="Berard A."/>
            <person name="Berges H."/>
            <person name="Blanchet N."/>
            <person name="Boniface M.C."/>
            <person name="Brunel D."/>
            <person name="Catrice O."/>
            <person name="Chaidir N."/>
            <person name="Claudel C."/>
            <person name="Donnadieu C."/>
            <person name="Faraut T."/>
            <person name="Fievet G."/>
            <person name="Helmstetter N."/>
            <person name="King M."/>
            <person name="Knapp S.J."/>
            <person name="Lai Z."/>
            <person name="Le Paslier M.C."/>
            <person name="Lippi Y."/>
            <person name="Lorenzon L."/>
            <person name="Mandel J.R."/>
            <person name="Marage G."/>
            <person name="Marchand G."/>
            <person name="Marquand E."/>
            <person name="Bret-Mestries E."/>
            <person name="Morien E."/>
            <person name="Nambeesan S."/>
            <person name="Nguyen T."/>
            <person name="Pegot-Espagnet P."/>
            <person name="Pouilly N."/>
            <person name="Raftis F."/>
            <person name="Sallet E."/>
            <person name="Schiex T."/>
            <person name="Thomas J."/>
            <person name="Vandecasteele C."/>
            <person name="Vares D."/>
            <person name="Vear F."/>
            <person name="Vautrin S."/>
            <person name="Crespi M."/>
            <person name="Mangin B."/>
            <person name="Burke J.M."/>
            <person name="Salse J."/>
            <person name="Munos S."/>
            <person name="Vincourt P."/>
            <person name="Rieseberg L.H."/>
            <person name="Langlade N.B."/>
        </authorList>
    </citation>
    <scope>NUCLEOTIDE SEQUENCE</scope>
    <source>
        <tissue evidence="1">Leaves</tissue>
    </source>
</reference>
<name>A0A9K3NK10_HELAN</name>
<organism evidence="1 2">
    <name type="scientific">Helianthus annuus</name>
    <name type="common">Common sunflower</name>
    <dbReference type="NCBI Taxonomy" id="4232"/>
    <lineage>
        <taxon>Eukaryota</taxon>
        <taxon>Viridiplantae</taxon>
        <taxon>Streptophyta</taxon>
        <taxon>Embryophyta</taxon>
        <taxon>Tracheophyta</taxon>
        <taxon>Spermatophyta</taxon>
        <taxon>Magnoliopsida</taxon>
        <taxon>eudicotyledons</taxon>
        <taxon>Gunneridae</taxon>
        <taxon>Pentapetalae</taxon>
        <taxon>asterids</taxon>
        <taxon>campanulids</taxon>
        <taxon>Asterales</taxon>
        <taxon>Asteraceae</taxon>
        <taxon>Asteroideae</taxon>
        <taxon>Heliantheae alliance</taxon>
        <taxon>Heliantheae</taxon>
        <taxon>Helianthus</taxon>
    </lineage>
</organism>
<keyword evidence="2" id="KW-1185">Reference proteome</keyword>
<evidence type="ECO:0000313" key="1">
    <source>
        <dbReference type="EMBL" id="KAF5802373.1"/>
    </source>
</evidence>
<dbReference type="EMBL" id="MNCJ02000321">
    <property type="protein sequence ID" value="KAF5802373.1"/>
    <property type="molecule type" value="Genomic_DNA"/>
</dbReference>
<comment type="caution">
    <text evidence="1">The sequence shown here is derived from an EMBL/GenBank/DDBJ whole genome shotgun (WGS) entry which is preliminary data.</text>
</comment>
<dbReference type="AlphaFoldDB" id="A0A9K3NK10"/>
<evidence type="ECO:0000313" key="2">
    <source>
        <dbReference type="Proteomes" id="UP000215914"/>
    </source>
</evidence>
<accession>A0A9K3NK10</accession>
<gene>
    <name evidence="1" type="ORF">HanXRQr2_Chr06g0258771</name>
</gene>
<sequence length="62" mass="6965">MRVRWSAIESGSPETFSRFLALSLFLRKCSGSSRGSFMSLLELELIHYVESPDVAPGFQVLQ</sequence>
<dbReference type="Gramene" id="mRNA:HanXRQr2_Chr06g0258771">
    <property type="protein sequence ID" value="CDS:HanXRQr2_Chr06g0258771.1"/>
    <property type="gene ID" value="HanXRQr2_Chr06g0258771"/>
</dbReference>
<reference evidence="1" key="2">
    <citation type="submission" date="2020-06" db="EMBL/GenBank/DDBJ databases">
        <title>Helianthus annuus Genome sequencing and assembly Release 2.</title>
        <authorList>
            <person name="Gouzy J."/>
            <person name="Langlade N."/>
            <person name="Munos S."/>
        </authorList>
    </citation>
    <scope>NUCLEOTIDE SEQUENCE</scope>
    <source>
        <tissue evidence="1">Leaves</tissue>
    </source>
</reference>